<evidence type="ECO:0000256" key="2">
    <source>
        <dbReference type="ARBA" id="ARBA00010093"/>
    </source>
</evidence>
<dbReference type="InterPro" id="IPR038765">
    <property type="entry name" value="Papain-like_cys_pep_sf"/>
</dbReference>
<dbReference type="Pfam" id="PF00396">
    <property type="entry name" value="Granulin"/>
    <property type="match status" value="1"/>
</dbReference>
<evidence type="ECO:0000256" key="4">
    <source>
        <dbReference type="ARBA" id="ARBA00022807"/>
    </source>
</evidence>
<keyword evidence="3" id="KW-0964">Secreted</keyword>
<dbReference type="Gramene" id="Kaladp0011s1213.1.v1.1">
    <property type="protein sequence ID" value="Kaladp0011s1213.1.v1.1"/>
    <property type="gene ID" value="Kaladp0011s1213.v1.1"/>
</dbReference>
<keyword evidence="4" id="KW-0378">Hydrolase</keyword>
<dbReference type="SUPFAM" id="SSF57277">
    <property type="entry name" value="Granulin repeat"/>
    <property type="match status" value="1"/>
</dbReference>
<dbReference type="SMART" id="SM00277">
    <property type="entry name" value="GRAN"/>
    <property type="match status" value="1"/>
</dbReference>
<evidence type="ECO:0000259" key="6">
    <source>
        <dbReference type="SMART" id="SM00277"/>
    </source>
</evidence>
<dbReference type="GO" id="GO:0005576">
    <property type="term" value="C:extracellular region"/>
    <property type="evidence" value="ECO:0007669"/>
    <property type="project" value="UniProtKB-SubCell"/>
</dbReference>
<comment type="similarity">
    <text evidence="2">Belongs to the granulin family.</text>
</comment>
<name>A0A7N0SXI3_KALFE</name>
<dbReference type="Proteomes" id="UP000594263">
    <property type="component" value="Unplaced"/>
</dbReference>
<dbReference type="PANTHER" id="PTHR12274">
    <property type="entry name" value="GRANULIN"/>
    <property type="match status" value="1"/>
</dbReference>
<keyword evidence="4" id="KW-0645">Protease</keyword>
<dbReference type="AlphaFoldDB" id="A0A7N0SXI3"/>
<dbReference type="InterPro" id="IPR039036">
    <property type="entry name" value="Granulin_fam"/>
</dbReference>
<protein>
    <recommendedName>
        <fullName evidence="6">Granulins domain-containing protein</fullName>
    </recommendedName>
</protein>
<dbReference type="GO" id="GO:0006508">
    <property type="term" value="P:proteolysis"/>
    <property type="evidence" value="ECO:0007669"/>
    <property type="project" value="InterPro"/>
</dbReference>
<dbReference type="Pfam" id="PF00112">
    <property type="entry name" value="Peptidase_C1"/>
    <property type="match status" value="1"/>
</dbReference>
<reference evidence="7" key="1">
    <citation type="submission" date="2021-01" db="UniProtKB">
        <authorList>
            <consortium name="EnsemblPlants"/>
        </authorList>
    </citation>
    <scope>IDENTIFICATION</scope>
</reference>
<keyword evidence="5" id="KW-1015">Disulfide bond</keyword>
<comment type="subcellular location">
    <subcellularLocation>
        <location evidence="1">Secreted</location>
    </subcellularLocation>
</comment>
<dbReference type="GO" id="GO:0008234">
    <property type="term" value="F:cysteine-type peptidase activity"/>
    <property type="evidence" value="ECO:0007669"/>
    <property type="project" value="UniProtKB-KW"/>
</dbReference>
<dbReference type="SUPFAM" id="SSF54001">
    <property type="entry name" value="Cysteine proteinases"/>
    <property type="match status" value="1"/>
</dbReference>
<dbReference type="Gene3D" id="2.10.25.160">
    <property type="entry name" value="Granulin"/>
    <property type="match status" value="1"/>
</dbReference>
<dbReference type="EnsemblPlants" id="Kaladp0011s1213.1.v1.1">
    <property type="protein sequence ID" value="Kaladp0011s1213.1.v1.1"/>
    <property type="gene ID" value="Kaladp0011s1213.v1.1"/>
</dbReference>
<keyword evidence="8" id="KW-1185">Reference proteome</keyword>
<proteinExistence type="inferred from homology"/>
<organism evidence="7 8">
    <name type="scientific">Kalanchoe fedtschenkoi</name>
    <name type="common">Lavender scallops</name>
    <name type="synonym">South American air plant</name>
    <dbReference type="NCBI Taxonomy" id="63787"/>
    <lineage>
        <taxon>Eukaryota</taxon>
        <taxon>Viridiplantae</taxon>
        <taxon>Streptophyta</taxon>
        <taxon>Embryophyta</taxon>
        <taxon>Tracheophyta</taxon>
        <taxon>Spermatophyta</taxon>
        <taxon>Magnoliopsida</taxon>
        <taxon>eudicotyledons</taxon>
        <taxon>Gunneridae</taxon>
        <taxon>Pentapetalae</taxon>
        <taxon>Saxifragales</taxon>
        <taxon>Crassulaceae</taxon>
        <taxon>Kalanchoe</taxon>
    </lineage>
</organism>
<dbReference type="OMA" id="WAYELEG"/>
<evidence type="ECO:0000313" key="7">
    <source>
        <dbReference type="EnsemblPlants" id="Kaladp0011s1213.1.v1.1"/>
    </source>
</evidence>
<evidence type="ECO:0000256" key="3">
    <source>
        <dbReference type="ARBA" id="ARBA00022525"/>
    </source>
</evidence>
<evidence type="ECO:0000256" key="5">
    <source>
        <dbReference type="ARBA" id="ARBA00023157"/>
    </source>
</evidence>
<dbReference type="InterPro" id="IPR000668">
    <property type="entry name" value="Peptidase_C1A_C"/>
</dbReference>
<dbReference type="InterPro" id="IPR000118">
    <property type="entry name" value="Granulin"/>
</dbReference>
<evidence type="ECO:0000256" key="1">
    <source>
        <dbReference type="ARBA" id="ARBA00004613"/>
    </source>
</evidence>
<dbReference type="PANTHER" id="PTHR12274:SF3">
    <property type="entry name" value="PROGRANULIN"/>
    <property type="match status" value="1"/>
</dbReference>
<feature type="domain" description="Granulins" evidence="6">
    <location>
        <begin position="61"/>
        <end position="120"/>
    </location>
</feature>
<sequence>MERTTRNSWGGSWGEKGYIRMERNVAGTATGKCGIAMVASYPIKKGQNPPNPGPSPNSEICTVLVECRDGETCCCLDPGPLGLLCFEWGCCPYEAATCCDDNKTCCPHDYPVCNTNDGTCLISKNNPMGVKALKRIAAAKRRLPFLNLGKRSSAIRAS</sequence>
<dbReference type="Gene3D" id="2.40.50.170">
    <property type="entry name" value="Cysteine proteinases. Chain C"/>
    <property type="match status" value="1"/>
</dbReference>
<evidence type="ECO:0000313" key="8">
    <source>
        <dbReference type="Proteomes" id="UP000594263"/>
    </source>
</evidence>
<accession>A0A7N0SXI3</accession>
<dbReference type="InterPro" id="IPR037277">
    <property type="entry name" value="Granulin_sf"/>
</dbReference>
<keyword evidence="4" id="KW-0788">Thiol protease</keyword>